<evidence type="ECO:0000256" key="6">
    <source>
        <dbReference type="ARBA" id="ARBA00022801"/>
    </source>
</evidence>
<keyword evidence="14" id="KW-1185">Reference proteome</keyword>
<dbReference type="PRINTS" id="PR00781">
    <property type="entry name" value="LIPOSIGPTASE"/>
</dbReference>
<evidence type="ECO:0000256" key="8">
    <source>
        <dbReference type="ARBA" id="ARBA00023136"/>
    </source>
</evidence>
<evidence type="ECO:0000313" key="13">
    <source>
        <dbReference type="EMBL" id="MFC4297838.1"/>
    </source>
</evidence>
<reference evidence="14" key="1">
    <citation type="journal article" date="2019" name="Int. J. Syst. Evol. Microbiol.">
        <title>The Global Catalogue of Microorganisms (GCM) 10K type strain sequencing project: providing services to taxonomists for standard genome sequencing and annotation.</title>
        <authorList>
            <consortium name="The Broad Institute Genomics Platform"/>
            <consortium name="The Broad Institute Genome Sequencing Center for Infectious Disease"/>
            <person name="Wu L."/>
            <person name="Ma J."/>
        </authorList>
    </citation>
    <scope>NUCLEOTIDE SEQUENCE [LARGE SCALE GENOMIC DNA]</scope>
    <source>
        <strain evidence="14">CGMCC 1.19029</strain>
    </source>
</reference>
<dbReference type="RefSeq" id="WP_376812403.1">
    <property type="nucleotide sequence ID" value="NZ_JBHSDY010000004.1"/>
</dbReference>
<keyword evidence="2 9" id="KW-1003">Cell membrane</keyword>
<keyword evidence="6 9" id="KW-0378">Hydrolase</keyword>
<dbReference type="Proteomes" id="UP001595756">
    <property type="component" value="Unassembled WGS sequence"/>
</dbReference>
<feature type="transmembrane region" description="Helical" evidence="9">
    <location>
        <begin position="155"/>
        <end position="175"/>
    </location>
</feature>
<comment type="similarity">
    <text evidence="1 9 11">Belongs to the peptidase A8 family.</text>
</comment>
<proteinExistence type="inferred from homology"/>
<comment type="caution">
    <text evidence="13">The sequence shown here is derived from an EMBL/GenBank/DDBJ whole genome shotgun (WGS) entry which is preliminary data.</text>
</comment>
<feature type="active site" evidence="9">
    <location>
        <position position="163"/>
    </location>
</feature>
<dbReference type="EMBL" id="JBHSDY010000004">
    <property type="protein sequence ID" value="MFC4297838.1"/>
    <property type="molecule type" value="Genomic_DNA"/>
</dbReference>
<keyword evidence="3 9" id="KW-0645">Protease</keyword>
<evidence type="ECO:0000256" key="5">
    <source>
        <dbReference type="ARBA" id="ARBA00022750"/>
    </source>
</evidence>
<feature type="transmembrane region" description="Helical" evidence="9">
    <location>
        <begin position="35"/>
        <end position="53"/>
    </location>
</feature>
<sequence>MPDPVPDQKTRRPDAGPADTQAVPHASRVRPMATWLAWALILVLLDQVTKIWVSGALGYAQRIPVLPVFDLTLLYNTGAAFSFLADGGGAQRWLFTGIAAAAAVLILRWLYTHTTDRLLCAALASILGGALGNAIDRLQHGHVVDFLLFYWRDWYFPAFNLADVAITCGAVLLILDEILRARRARSS</sequence>
<keyword evidence="8 9" id="KW-0472">Membrane</keyword>
<keyword evidence="4 9" id="KW-0812">Transmembrane</keyword>
<dbReference type="GO" id="GO:0004190">
    <property type="term" value="F:aspartic-type endopeptidase activity"/>
    <property type="evidence" value="ECO:0007669"/>
    <property type="project" value="UniProtKB-EC"/>
</dbReference>
<feature type="transmembrane region" description="Helical" evidence="9">
    <location>
        <begin position="118"/>
        <end position="135"/>
    </location>
</feature>
<keyword evidence="7 9" id="KW-1133">Transmembrane helix</keyword>
<organism evidence="13 14">
    <name type="scientific">Castellaniella hirudinis</name>
    <dbReference type="NCBI Taxonomy" id="1144617"/>
    <lineage>
        <taxon>Bacteria</taxon>
        <taxon>Pseudomonadati</taxon>
        <taxon>Pseudomonadota</taxon>
        <taxon>Betaproteobacteria</taxon>
        <taxon>Burkholderiales</taxon>
        <taxon>Alcaligenaceae</taxon>
        <taxon>Castellaniella</taxon>
    </lineage>
</organism>
<evidence type="ECO:0000256" key="1">
    <source>
        <dbReference type="ARBA" id="ARBA00006139"/>
    </source>
</evidence>
<feature type="transmembrane region" description="Helical" evidence="9">
    <location>
        <begin position="90"/>
        <end position="111"/>
    </location>
</feature>
<evidence type="ECO:0000256" key="3">
    <source>
        <dbReference type="ARBA" id="ARBA00022670"/>
    </source>
</evidence>
<comment type="catalytic activity">
    <reaction evidence="9 10">
        <text>Release of signal peptides from bacterial membrane prolipoproteins. Hydrolyzes -Xaa-Yaa-Zaa-|-(S,diacylglyceryl)Cys-, in which Xaa is hydrophobic (preferably Leu), and Yaa (Ala or Ser) and Zaa (Gly or Ala) have small, neutral side chains.</text>
        <dbReference type="EC" id="3.4.23.36"/>
    </reaction>
</comment>
<evidence type="ECO:0000256" key="10">
    <source>
        <dbReference type="RuleBase" id="RU000594"/>
    </source>
</evidence>
<evidence type="ECO:0000256" key="12">
    <source>
        <dbReference type="SAM" id="MobiDB-lite"/>
    </source>
</evidence>
<accession>A0ABV8RX83</accession>
<dbReference type="NCBIfam" id="TIGR00077">
    <property type="entry name" value="lspA"/>
    <property type="match status" value="1"/>
</dbReference>
<feature type="transmembrane region" description="Helical" evidence="9">
    <location>
        <begin position="65"/>
        <end position="84"/>
    </location>
</feature>
<dbReference type="InterPro" id="IPR001872">
    <property type="entry name" value="Peptidase_A8"/>
</dbReference>
<dbReference type="PANTHER" id="PTHR33695:SF1">
    <property type="entry name" value="LIPOPROTEIN SIGNAL PEPTIDASE"/>
    <property type="match status" value="1"/>
</dbReference>
<dbReference type="Pfam" id="PF01252">
    <property type="entry name" value="Peptidase_A8"/>
    <property type="match status" value="1"/>
</dbReference>
<evidence type="ECO:0000256" key="4">
    <source>
        <dbReference type="ARBA" id="ARBA00022692"/>
    </source>
</evidence>
<evidence type="ECO:0000256" key="11">
    <source>
        <dbReference type="RuleBase" id="RU004181"/>
    </source>
</evidence>
<comment type="pathway">
    <text evidence="9">Protein modification; lipoprotein biosynthesis (signal peptide cleavage).</text>
</comment>
<dbReference type="PANTHER" id="PTHR33695">
    <property type="entry name" value="LIPOPROTEIN SIGNAL PEPTIDASE"/>
    <property type="match status" value="1"/>
</dbReference>
<keyword evidence="5 9" id="KW-0064">Aspartyl protease</keyword>
<evidence type="ECO:0000313" key="14">
    <source>
        <dbReference type="Proteomes" id="UP001595756"/>
    </source>
</evidence>
<feature type="region of interest" description="Disordered" evidence="12">
    <location>
        <begin position="1"/>
        <end position="23"/>
    </location>
</feature>
<gene>
    <name evidence="9 13" type="primary">lspA</name>
    <name evidence="13" type="ORF">ACFO0J_07270</name>
</gene>
<evidence type="ECO:0000256" key="7">
    <source>
        <dbReference type="ARBA" id="ARBA00022989"/>
    </source>
</evidence>
<evidence type="ECO:0000256" key="9">
    <source>
        <dbReference type="HAMAP-Rule" id="MF_00161"/>
    </source>
</evidence>
<protein>
    <recommendedName>
        <fullName evidence="9">Lipoprotein signal peptidase</fullName>
        <ecNumber evidence="9">3.4.23.36</ecNumber>
    </recommendedName>
    <alternativeName>
        <fullName evidence="9">Prolipoprotein signal peptidase</fullName>
    </alternativeName>
    <alternativeName>
        <fullName evidence="9">Signal peptidase II</fullName>
        <shortName evidence="9">SPase II</shortName>
    </alternativeName>
</protein>
<name>A0ABV8RX83_9BURK</name>
<dbReference type="PROSITE" id="PS00855">
    <property type="entry name" value="SPASE_II"/>
    <property type="match status" value="1"/>
</dbReference>
<dbReference type="EC" id="3.4.23.36" evidence="9"/>
<comment type="subcellular location">
    <subcellularLocation>
        <location evidence="9">Cell membrane</location>
        <topology evidence="9">Multi-pass membrane protein</topology>
    </subcellularLocation>
</comment>
<feature type="active site" evidence="9">
    <location>
        <position position="145"/>
    </location>
</feature>
<feature type="compositionally biased region" description="Basic and acidic residues" evidence="12">
    <location>
        <begin position="1"/>
        <end position="14"/>
    </location>
</feature>
<dbReference type="HAMAP" id="MF_00161">
    <property type="entry name" value="LspA"/>
    <property type="match status" value="1"/>
</dbReference>
<evidence type="ECO:0000256" key="2">
    <source>
        <dbReference type="ARBA" id="ARBA00022475"/>
    </source>
</evidence>
<comment type="function">
    <text evidence="9 10">This protein specifically catalyzes the removal of signal peptides from prolipoproteins.</text>
</comment>